<comment type="caution">
    <text evidence="2">The sequence shown here is derived from an EMBL/GenBank/DDBJ whole genome shotgun (WGS) entry which is preliminary data.</text>
</comment>
<sequence>MNPVASLRCTVKEDEEERDGVDRSENEEKKDGREVYSGKQASKQASKLASKEGSKQASKQSGKQASSQAGRAGGRRFRSDFEGNGRLSEHRRTIYKAELTQTKYPRR</sequence>
<feature type="region of interest" description="Disordered" evidence="1">
    <location>
        <begin position="1"/>
        <end position="107"/>
    </location>
</feature>
<evidence type="ECO:0000313" key="2">
    <source>
        <dbReference type="EMBL" id="KAF7398533.1"/>
    </source>
</evidence>
<reference evidence="2" key="1">
    <citation type="journal article" date="2020" name="G3 (Bethesda)">
        <title>High-Quality Assemblies for Three Invasive Social Wasps from the &lt;i&gt;Vespula&lt;/i&gt; Genus.</title>
        <authorList>
            <person name="Harrop T.W.R."/>
            <person name="Guhlin J."/>
            <person name="McLaughlin G.M."/>
            <person name="Permina E."/>
            <person name="Stockwell P."/>
            <person name="Gilligan J."/>
            <person name="Le Lec M.F."/>
            <person name="Gruber M.A.M."/>
            <person name="Quinn O."/>
            <person name="Lovegrove M."/>
            <person name="Duncan E.J."/>
            <person name="Remnant E.J."/>
            <person name="Van Eeckhoven J."/>
            <person name="Graham B."/>
            <person name="Knapp R.A."/>
            <person name="Langford K.W."/>
            <person name="Kronenberg Z."/>
            <person name="Press M.O."/>
            <person name="Eacker S.M."/>
            <person name="Wilson-Rankin E.E."/>
            <person name="Purcell J."/>
            <person name="Lester P.J."/>
            <person name="Dearden P.K."/>
        </authorList>
    </citation>
    <scope>NUCLEOTIDE SEQUENCE</scope>
    <source>
        <strain evidence="2">Marl-1</strain>
    </source>
</reference>
<dbReference type="AlphaFoldDB" id="A0A834K1Q7"/>
<keyword evidence="3" id="KW-1185">Reference proteome</keyword>
<protein>
    <submittedName>
        <fullName evidence="2">Uncharacterized protein</fullName>
    </submittedName>
</protein>
<gene>
    <name evidence="2" type="ORF">HZH66_006430</name>
</gene>
<evidence type="ECO:0000256" key="1">
    <source>
        <dbReference type="SAM" id="MobiDB-lite"/>
    </source>
</evidence>
<feature type="compositionally biased region" description="Low complexity" evidence="1">
    <location>
        <begin position="55"/>
        <end position="70"/>
    </location>
</feature>
<feature type="compositionally biased region" description="Basic and acidic residues" evidence="1">
    <location>
        <begin position="20"/>
        <end position="36"/>
    </location>
</feature>
<accession>A0A834K1Q7</accession>
<evidence type="ECO:0000313" key="3">
    <source>
        <dbReference type="Proteomes" id="UP000614350"/>
    </source>
</evidence>
<feature type="compositionally biased region" description="Basic and acidic residues" evidence="1">
    <location>
        <begin position="77"/>
        <end position="92"/>
    </location>
</feature>
<name>A0A834K1Q7_VESVU</name>
<dbReference type="EMBL" id="JACSEA010000006">
    <property type="protein sequence ID" value="KAF7398533.1"/>
    <property type="molecule type" value="Genomic_DNA"/>
</dbReference>
<proteinExistence type="predicted"/>
<organism evidence="2 3">
    <name type="scientific">Vespula vulgaris</name>
    <name type="common">Yellow jacket</name>
    <name type="synonym">Wasp</name>
    <dbReference type="NCBI Taxonomy" id="7454"/>
    <lineage>
        <taxon>Eukaryota</taxon>
        <taxon>Metazoa</taxon>
        <taxon>Ecdysozoa</taxon>
        <taxon>Arthropoda</taxon>
        <taxon>Hexapoda</taxon>
        <taxon>Insecta</taxon>
        <taxon>Pterygota</taxon>
        <taxon>Neoptera</taxon>
        <taxon>Endopterygota</taxon>
        <taxon>Hymenoptera</taxon>
        <taxon>Apocrita</taxon>
        <taxon>Aculeata</taxon>
        <taxon>Vespoidea</taxon>
        <taxon>Vespidae</taxon>
        <taxon>Vespinae</taxon>
        <taxon>Vespula</taxon>
    </lineage>
</organism>
<dbReference type="Proteomes" id="UP000614350">
    <property type="component" value="Unassembled WGS sequence"/>
</dbReference>